<feature type="transmembrane region" description="Helical" evidence="1">
    <location>
        <begin position="154"/>
        <end position="178"/>
    </location>
</feature>
<dbReference type="EMBL" id="MCOG01000254">
    <property type="protein sequence ID" value="ORY22012.1"/>
    <property type="molecule type" value="Genomic_DNA"/>
</dbReference>
<protein>
    <submittedName>
        <fullName evidence="2">Uncharacterized protein</fullName>
    </submittedName>
</protein>
<organism evidence="2 3">
    <name type="scientific">Neocallimastix californiae</name>
    <dbReference type="NCBI Taxonomy" id="1754190"/>
    <lineage>
        <taxon>Eukaryota</taxon>
        <taxon>Fungi</taxon>
        <taxon>Fungi incertae sedis</taxon>
        <taxon>Chytridiomycota</taxon>
        <taxon>Chytridiomycota incertae sedis</taxon>
        <taxon>Neocallimastigomycetes</taxon>
        <taxon>Neocallimastigales</taxon>
        <taxon>Neocallimastigaceae</taxon>
        <taxon>Neocallimastix</taxon>
    </lineage>
</organism>
<accession>A0A1Y2AHR2</accession>
<dbReference type="Proteomes" id="UP000193920">
    <property type="component" value="Unassembled WGS sequence"/>
</dbReference>
<sequence>MTYLNSFIFYQFIIFFILSNWVYSKSIYSKYDLISVNSLTVTGINNREVENYKCKQLDRKCTYPNYICIGNDNCYLVNETITKNNLINIKNNIFNCSNDENCFSNKGLPLTLCTVINNKYQCQRVNGERNEINNSINDIQKRDETNEPLPVKTYIIAGVVAVLILIFLCLLCFCTFKAGNPEDAAITTFSSIFCCCCFCYEYK</sequence>
<evidence type="ECO:0000313" key="2">
    <source>
        <dbReference type="EMBL" id="ORY22012.1"/>
    </source>
</evidence>
<feature type="transmembrane region" description="Helical" evidence="1">
    <location>
        <begin position="6"/>
        <end position="23"/>
    </location>
</feature>
<evidence type="ECO:0000313" key="3">
    <source>
        <dbReference type="Proteomes" id="UP000193920"/>
    </source>
</evidence>
<gene>
    <name evidence="2" type="ORF">LY90DRAFT_676038</name>
</gene>
<comment type="caution">
    <text evidence="2">The sequence shown here is derived from an EMBL/GenBank/DDBJ whole genome shotgun (WGS) entry which is preliminary data.</text>
</comment>
<keyword evidence="1" id="KW-0472">Membrane</keyword>
<evidence type="ECO:0000256" key="1">
    <source>
        <dbReference type="SAM" id="Phobius"/>
    </source>
</evidence>
<proteinExistence type="predicted"/>
<dbReference type="AlphaFoldDB" id="A0A1Y2AHR2"/>
<reference evidence="2 3" key="1">
    <citation type="submission" date="2016-08" db="EMBL/GenBank/DDBJ databases">
        <title>A Parts List for Fungal Cellulosomes Revealed by Comparative Genomics.</title>
        <authorList>
            <consortium name="DOE Joint Genome Institute"/>
            <person name="Haitjema C.H."/>
            <person name="Gilmore S.P."/>
            <person name="Henske J.K."/>
            <person name="Solomon K.V."/>
            <person name="De Groot R."/>
            <person name="Kuo A."/>
            <person name="Mondo S.J."/>
            <person name="Salamov A.A."/>
            <person name="Labutti K."/>
            <person name="Zhao Z."/>
            <person name="Chiniquy J."/>
            <person name="Barry K."/>
            <person name="Brewer H.M."/>
            <person name="Purvine S.O."/>
            <person name="Wright A.T."/>
            <person name="Boxma B."/>
            <person name="Van Alen T."/>
            <person name="Hackstein J.H."/>
            <person name="Baker S.E."/>
            <person name="Grigoriev I.V."/>
            <person name="O'Malley M.A."/>
        </authorList>
    </citation>
    <scope>NUCLEOTIDE SEQUENCE [LARGE SCALE GENOMIC DNA]</scope>
    <source>
        <strain evidence="2 3">G1</strain>
    </source>
</reference>
<keyword evidence="1" id="KW-1133">Transmembrane helix</keyword>
<keyword evidence="3" id="KW-1185">Reference proteome</keyword>
<name>A0A1Y2AHR2_9FUNG</name>
<keyword evidence="1" id="KW-0812">Transmembrane</keyword>